<gene>
    <name evidence="2" type="ORF">ACFFIA_09130</name>
</gene>
<organism evidence="2 3">
    <name type="scientific">Phytohabitans kaempferiae</name>
    <dbReference type="NCBI Taxonomy" id="1620943"/>
    <lineage>
        <taxon>Bacteria</taxon>
        <taxon>Bacillati</taxon>
        <taxon>Actinomycetota</taxon>
        <taxon>Actinomycetes</taxon>
        <taxon>Micromonosporales</taxon>
        <taxon>Micromonosporaceae</taxon>
    </lineage>
</organism>
<proteinExistence type="predicted"/>
<name>A0ABV6M037_9ACTN</name>
<evidence type="ECO:0000313" key="3">
    <source>
        <dbReference type="Proteomes" id="UP001589867"/>
    </source>
</evidence>
<dbReference type="Proteomes" id="UP001589867">
    <property type="component" value="Unassembled WGS sequence"/>
</dbReference>
<dbReference type="EMBL" id="JBHLUH010000010">
    <property type="protein sequence ID" value="MFC0527823.1"/>
    <property type="molecule type" value="Genomic_DNA"/>
</dbReference>
<sequence>MAQTTPKLPEALDAIRGILPADVSAMLDRLFELRAARRASVVTGNRFKAGPQRPQATGDPAVDGPAAEQHRADRHAYQKAMHTNSAMTSVARGRLYQWARSEGQAFVKGSLGQAIGVLVAGAKPFIAQITKTGLDPKDGAAIAERGTQDQVRAFRKIADLDREYQPFATAAREVLKEVHGSNFAARRQAMIDVPATLVDAAAKFGPITEAAGLDAAVAHLRAS</sequence>
<feature type="region of interest" description="Disordered" evidence="1">
    <location>
        <begin position="44"/>
        <end position="68"/>
    </location>
</feature>
<protein>
    <submittedName>
        <fullName evidence="2">Uncharacterized protein</fullName>
    </submittedName>
</protein>
<accession>A0ABV6M037</accession>
<comment type="caution">
    <text evidence="2">The sequence shown here is derived from an EMBL/GenBank/DDBJ whole genome shotgun (WGS) entry which is preliminary data.</text>
</comment>
<reference evidence="2 3" key="1">
    <citation type="submission" date="2024-09" db="EMBL/GenBank/DDBJ databases">
        <authorList>
            <person name="Sun Q."/>
            <person name="Mori K."/>
        </authorList>
    </citation>
    <scope>NUCLEOTIDE SEQUENCE [LARGE SCALE GENOMIC DNA]</scope>
    <source>
        <strain evidence="2 3">TBRC 3947</strain>
    </source>
</reference>
<dbReference type="RefSeq" id="WP_377248501.1">
    <property type="nucleotide sequence ID" value="NZ_JBHLUH010000010.1"/>
</dbReference>
<evidence type="ECO:0000256" key="1">
    <source>
        <dbReference type="SAM" id="MobiDB-lite"/>
    </source>
</evidence>
<evidence type="ECO:0000313" key="2">
    <source>
        <dbReference type="EMBL" id="MFC0527823.1"/>
    </source>
</evidence>
<keyword evidence="3" id="KW-1185">Reference proteome</keyword>